<evidence type="ECO:0000256" key="9">
    <source>
        <dbReference type="ARBA" id="ARBA00023239"/>
    </source>
</evidence>
<dbReference type="InParanoid" id="B8LZM2"/>
<dbReference type="InterPro" id="IPR001227">
    <property type="entry name" value="Ac_transferase_dom_sf"/>
</dbReference>
<evidence type="ECO:0000256" key="12">
    <source>
        <dbReference type="ARBA" id="ARBA00048237"/>
    </source>
</evidence>
<dbReference type="CDD" id="cd03447">
    <property type="entry name" value="FAS_MaoC"/>
    <property type="match status" value="1"/>
</dbReference>
<dbReference type="GO" id="GO:0004321">
    <property type="term" value="F:fatty-acyl-CoA synthase activity"/>
    <property type="evidence" value="ECO:0007669"/>
    <property type="project" value="UniProtKB-EC"/>
</dbReference>
<dbReference type="Proteomes" id="UP000001745">
    <property type="component" value="Unassembled WGS sequence"/>
</dbReference>
<keyword evidence="10" id="KW-0511">Multifunctional enzyme</keyword>
<dbReference type="InterPro" id="IPR029069">
    <property type="entry name" value="HotDog_dom_sf"/>
</dbReference>
<evidence type="ECO:0000256" key="4">
    <source>
        <dbReference type="ARBA" id="ARBA00022679"/>
    </source>
</evidence>
<evidence type="ECO:0000313" key="22">
    <source>
        <dbReference type="Proteomes" id="UP000001745"/>
    </source>
</evidence>
<comment type="catalytic activity">
    <reaction evidence="13">
        <text>holo-[ACP] + malonyl-CoA = malonyl-[ACP] + CoA</text>
        <dbReference type="Rhea" id="RHEA:41792"/>
        <dbReference type="Rhea" id="RHEA-COMP:9623"/>
        <dbReference type="Rhea" id="RHEA-COMP:9685"/>
        <dbReference type="ChEBI" id="CHEBI:57287"/>
        <dbReference type="ChEBI" id="CHEBI:57384"/>
        <dbReference type="ChEBI" id="CHEBI:64479"/>
        <dbReference type="ChEBI" id="CHEBI:78449"/>
        <dbReference type="EC" id="2.3.1.39"/>
    </reaction>
</comment>
<dbReference type="Pfam" id="PF13452">
    <property type="entry name" value="FAS1_DH_region"/>
    <property type="match status" value="1"/>
</dbReference>
<dbReference type="InterPro" id="IPR016035">
    <property type="entry name" value="Acyl_Trfase/lysoPLipase"/>
</dbReference>
<evidence type="ECO:0000256" key="15">
    <source>
        <dbReference type="ARBA" id="ARBA00048572"/>
    </source>
</evidence>
<dbReference type="InterPro" id="IPR032088">
    <property type="entry name" value="SAT"/>
</dbReference>
<comment type="catalytic activity">
    <reaction evidence="12">
        <text>acetyl-CoA + n malonyl-CoA + 2n NADPH + 4n H(+) = a long-chain-acyl-CoA + n CoA + n CO2 + 2n NADP(+).</text>
        <dbReference type="EC" id="2.3.1.86"/>
    </reaction>
</comment>
<keyword evidence="9" id="KW-0456">Lyase</keyword>
<dbReference type="InterPro" id="IPR014043">
    <property type="entry name" value="Acyl_transferase_dom"/>
</dbReference>
<organism evidence="21 22">
    <name type="scientific">Talaromyces stipitatus (strain ATCC 10500 / CBS 375.48 / QM 6759 / NRRL 1006)</name>
    <name type="common">Penicillium stipitatum</name>
    <dbReference type="NCBI Taxonomy" id="441959"/>
    <lineage>
        <taxon>Eukaryota</taxon>
        <taxon>Fungi</taxon>
        <taxon>Dikarya</taxon>
        <taxon>Ascomycota</taxon>
        <taxon>Pezizomycotina</taxon>
        <taxon>Eurotiomycetes</taxon>
        <taxon>Eurotiomycetidae</taxon>
        <taxon>Eurotiales</taxon>
        <taxon>Trichocomaceae</taxon>
        <taxon>Talaromyces</taxon>
        <taxon>Talaromyces sect. Talaromyces</taxon>
    </lineage>
</organism>
<dbReference type="Pfam" id="PF16073">
    <property type="entry name" value="SAT"/>
    <property type="match status" value="1"/>
</dbReference>
<dbReference type="InterPro" id="IPR050830">
    <property type="entry name" value="Fungal_FAS"/>
</dbReference>
<dbReference type="GO" id="GO:0004313">
    <property type="term" value="F:[acyl-carrier-protein] S-acetyltransferase activity"/>
    <property type="evidence" value="ECO:0007669"/>
    <property type="project" value="UniProtKB-EC"/>
</dbReference>
<dbReference type="PhylomeDB" id="B8LZM2"/>
<evidence type="ECO:0000256" key="18">
    <source>
        <dbReference type="PIRSR" id="PIRSR005562-1"/>
    </source>
</evidence>
<sequence>MGEDMSAHEQIESSHSEMQPSIYITYDELEYAIDTPPLLFPRLNRLRSSFISRLNNREYKPGSVIELAVQFLEFVAQEVQRHDASLDRYGLGVALGQFVSDFLKQDGLHSIVAGLENKNRILRSYYRASEIMGPPYEIEQSALLRHAEEGKARLYLIYGGQGNMENYFDELRIMYDMYSPLIKQFLVKMIRHLNRISSIAINSKSLLARGFDVVSWLDYPDSQPNVGYLISTPISFPLIGMIQLLHYMVTCRVMGIHPGDFNDRVHGASGHSQGIVTAVAISASTDWESFEMQAKKALSVLFWIGVRSQEAYPLSSISPQATADSREHGEGSPSPALSVHGLSREVLEKRIDSVNQYLPVHNHIHISLVNSRTNIVVTGPPSALHNFSIQLRRTTIEAGKTSSAAHGDVRAQFLPMSAPFHSPYLSNAVETICTDLQTIKWSGNQLRYPVYSTFTGEDVRKNIKTDDEIVPSLVSMICEKPVFWERAVAMPEATHILDFGPGGLSGIGGLTSRIKDGTGTRVILLSALNGTNNQVGYGAEIFARNVKYNMSWAAKFAPQLRRTSDGRKVVMTKMAALTGLPPILVAGMTPTTVPWDFVKHAMNAGYEMELAGGGYINELDMTEAITKIMENTPSGRGIILNLIYASPKAIAWQIPLVRKLCSQGFPIKGLTIGAGVPSLEVANEYIRTLGIRQIGFKPASKDSILEVVRIAEANPDFPIILQWTGGRGGGHHSSSDFHQPILSLYSRIRSCENIVLVAGSGFGGSDDTFPYLSGKWSIAYGRPPMPFDGILFGSRCMVAREAHTSPAVKQVIVETPGVPDQEWQETCQKDGGAGGVISVRSEMGQPIHKLATRGVLLWAEMDKRIFSLPRAKRLDELQKKDVHDYIIRRLHDDFQKPWFGRTASGKLVDLSDMTYGEVIQRLVELMFIKHQRRWIHRSLTQLTLDFIHHVEQRLRDSNKRTRLISKEEGADRNPYLIIQEMYELYPEAARQLMNTQDCHLFLQLCKRPGQKPVPFVPALDDDFEFWFKKDSLWQSEDIDAVIDQDVGRVCVLQGPVAVKHSTTAEESIQDILDNIHNGLIENLETKTPGVSENNLLMFQGMDKYSTYNHMVCEGVNVTRTHNSMTLAIPLTASVPNRKEWFELLAGTENGTWRRAFFKSDFFIQNRKFAPNPAHRILAPAPGVTLEIHHPHKPHKTHLAVTEYCGGNNRMTVTIGPISEDNAIAMNLFHHDTATGKPISLPLRFTYHPNISYAPIHEIMDSRNDSIRKFYYNVWLGEKPPVPFNMPLTSKFESSWVTITTHAVREFVHAIGNTADLYVDRPGEQCFVPMDFAIVAGWKALTKPLLRVIDGDLLSLVHLSNSFRMAPGAPPFKVGDSVRATTEITAMVNQESGKLVEISGSVASKDGASIMHITSQFLYRAVHLDYEDTFQRTVEKPIKVNLETQTDVAILKAKEWFQLDRTDMELVGKTVIFRLETMKTFDGGISFSSVKTVGSVDMQLADSTGASSRIASVNYVAGPSYSNPVLDYLRRVGSETNEIVYLERPIPIGEPNESPFIITAPNSNVIYSMVSGDYNPIHTSRAFAEYVGLPGSIVHGMQTSGAIRTHVENWMAEGDNHQKVAMMREFSVHFVGMVLPGDRIEVRLNHVGMASGCKVIQIEATKATTGERVLMGQALVRQPVSAYIFTGQGSQEQGMGMDLYAKSPVARKVWDRADRHLRNTYGFSILDIVKHNPKELTIHFGGARGKEIRQTYMSMTNGSQKSDPLFKDITIDTPSYTYRSPSGLLNATQFTQPALTVMQMAAFADSRARGVIQSENVFAGHSLGEYSALASVAEVTPIETLSSIVFYRGLCMQAAVDRDEEGRSNYSMCAVNPSRICAGFSEQTLQNLVGQITDITGSFLEVVNLNVHEMQYVCAGDLRALDILIEVTNRIKTMAIDCNAETSGRLEEEIRSVALETDKKRRPLQLSRGAACVPLVGIDVPFHSSYLRTRIDPFRSFLLQNLDRKNIDPNKLVGKFIPNVTARPFELSQEYFDYVYQLTRSSRIAKILGDWNKYSKELAFSNDFSYNHGTLGGVLVNDCVEHDNWKN</sequence>
<dbReference type="EC" id="2.3.1.38" evidence="21"/>
<evidence type="ECO:0000256" key="11">
    <source>
        <dbReference type="ARBA" id="ARBA00033756"/>
    </source>
</evidence>
<dbReference type="VEuPathDB" id="FungiDB:TSTA_096940"/>
<evidence type="ECO:0000256" key="17">
    <source>
        <dbReference type="PIRNR" id="PIRNR005562"/>
    </source>
</evidence>
<dbReference type="Gene3D" id="1.20.930.70">
    <property type="match status" value="1"/>
</dbReference>
<dbReference type="GO" id="GO:0004318">
    <property type="term" value="F:enoyl-[acyl-carrier-protein] reductase (NADH) activity"/>
    <property type="evidence" value="ECO:0007669"/>
    <property type="project" value="UniProtKB-UniRule"/>
</dbReference>
<dbReference type="InterPro" id="IPR013785">
    <property type="entry name" value="Aldolase_TIM"/>
</dbReference>
<dbReference type="FunFam" id="3.40.366.10:FF:000003">
    <property type="entry name" value="Fatty acid synthase subunit beta dehydratase"/>
    <property type="match status" value="1"/>
</dbReference>
<dbReference type="Pfam" id="PF00698">
    <property type="entry name" value="Acyl_transf_1"/>
    <property type="match status" value="1"/>
</dbReference>
<dbReference type="PIRSF" id="PIRSF005562">
    <property type="entry name" value="FAS_yeast_beta"/>
    <property type="match status" value="1"/>
</dbReference>
<comment type="catalytic activity">
    <reaction evidence="15">
        <text>a 2,3-saturated acyl-[ACP] + NAD(+) = a (2E)-enoyl-[ACP] + NADH + H(+)</text>
        <dbReference type="Rhea" id="RHEA:10240"/>
        <dbReference type="Rhea" id="RHEA-COMP:9925"/>
        <dbReference type="Rhea" id="RHEA-COMP:9926"/>
        <dbReference type="ChEBI" id="CHEBI:15378"/>
        <dbReference type="ChEBI" id="CHEBI:57540"/>
        <dbReference type="ChEBI" id="CHEBI:57945"/>
        <dbReference type="ChEBI" id="CHEBI:78784"/>
        <dbReference type="ChEBI" id="CHEBI:78785"/>
        <dbReference type="EC" id="1.3.1.9"/>
    </reaction>
</comment>
<dbReference type="FunFam" id="1.20.930.70:FF:000001">
    <property type="entry name" value="Fatty acid synthase beta subunit dehydratase"/>
    <property type="match status" value="1"/>
</dbReference>
<dbReference type="Gene3D" id="6.10.140.1400">
    <property type="match status" value="1"/>
</dbReference>
<dbReference type="GO" id="GO:0016297">
    <property type="term" value="F:fatty acyl-[ACP] hydrolase activity"/>
    <property type="evidence" value="ECO:0007669"/>
    <property type="project" value="UniProtKB-EC"/>
</dbReference>
<dbReference type="RefSeq" id="XP_002479408.1">
    <property type="nucleotide sequence ID" value="XM_002479363.1"/>
</dbReference>
<dbReference type="OrthoDB" id="5417908at2759"/>
<dbReference type="InterPro" id="IPR002539">
    <property type="entry name" value="MaoC-like_dom"/>
</dbReference>
<dbReference type="InterPro" id="IPR003965">
    <property type="entry name" value="Fatty_acid_synthase"/>
</dbReference>
<proteinExistence type="inferred from homology"/>
<dbReference type="GO" id="GO:0004314">
    <property type="term" value="F:[acyl-carrier-protein] S-malonyltransferase activity"/>
    <property type="evidence" value="ECO:0007669"/>
    <property type="project" value="UniProtKB-EC"/>
</dbReference>
<dbReference type="GO" id="GO:0005835">
    <property type="term" value="C:fatty acid synthase complex"/>
    <property type="evidence" value="ECO:0007669"/>
    <property type="project" value="UniProtKB-UniRule"/>
</dbReference>
<dbReference type="FunFam" id="3.20.20.70:FF:000078">
    <property type="entry name" value="Fatty acid synthase beta subunit dehydratase"/>
    <property type="match status" value="1"/>
</dbReference>
<evidence type="ECO:0000256" key="1">
    <source>
        <dbReference type="ARBA" id="ARBA00001055"/>
    </source>
</evidence>
<keyword evidence="6 17" id="KW-0521">NADP</keyword>
<comment type="catalytic activity">
    <reaction evidence="1">
        <text>a (3R)-hydroxyacyl-[ACP] = a (2E)-enoyl-[ACP] + H2O</text>
        <dbReference type="Rhea" id="RHEA:13097"/>
        <dbReference type="Rhea" id="RHEA-COMP:9925"/>
        <dbReference type="Rhea" id="RHEA-COMP:9945"/>
        <dbReference type="ChEBI" id="CHEBI:15377"/>
        <dbReference type="ChEBI" id="CHEBI:78784"/>
        <dbReference type="ChEBI" id="CHEBI:78827"/>
        <dbReference type="EC" id="4.2.1.59"/>
    </reaction>
</comment>
<dbReference type="SUPFAM" id="SSF54637">
    <property type="entry name" value="Thioesterase/thiol ester dehydrase-isomerase"/>
    <property type="match status" value="2"/>
</dbReference>
<feature type="domain" description="Malonyl-CoA:ACP transacylase (MAT)" evidence="20">
    <location>
        <begin position="1683"/>
        <end position="2005"/>
    </location>
</feature>
<dbReference type="PANTHER" id="PTHR10982:SF21">
    <property type="entry name" value="FATTY ACID SYNTHASE SUBUNIT BETA"/>
    <property type="match status" value="1"/>
</dbReference>
<dbReference type="InterPro" id="IPR040883">
    <property type="entry name" value="FAS_meander"/>
</dbReference>
<feature type="region of interest" description="Disordered" evidence="19">
    <location>
        <begin position="317"/>
        <end position="339"/>
    </location>
</feature>
<dbReference type="SMART" id="SM00827">
    <property type="entry name" value="PKS_AT"/>
    <property type="match status" value="1"/>
</dbReference>
<dbReference type="FunFam" id="3.40.366.10:FF:000006">
    <property type="entry name" value="Fatty acid synthase beta subunit dehydratase"/>
    <property type="match status" value="1"/>
</dbReference>
<evidence type="ECO:0000256" key="13">
    <source>
        <dbReference type="ARBA" id="ARBA00048462"/>
    </source>
</evidence>
<dbReference type="Pfam" id="PF01575">
    <property type="entry name" value="MaoC_dehydratas"/>
    <property type="match status" value="1"/>
</dbReference>
<dbReference type="eggNOG" id="ENOG502QQJX">
    <property type="taxonomic scope" value="Eukaryota"/>
</dbReference>
<dbReference type="Gene3D" id="3.40.366.10">
    <property type="entry name" value="Malonyl-Coenzyme A Acyl Carrier Protein, domain 2"/>
    <property type="match status" value="3"/>
</dbReference>
<keyword evidence="8 17" id="KW-0520">NAD</keyword>
<dbReference type="GO" id="GO:0019171">
    <property type="term" value="F:(3R)-hydroxyacyl-[acyl-carrier-protein] dehydratase activity"/>
    <property type="evidence" value="ECO:0007669"/>
    <property type="project" value="UniProtKB-EC"/>
</dbReference>
<comment type="similarity">
    <text evidence="3 17">Belongs to the fungal fatty acid synthetase subunit beta family.</text>
</comment>
<dbReference type="FunFam" id="3.30.1120.100:FF:000001">
    <property type="entry name" value="Fatty acid synthase beta subunit dehydratase"/>
    <property type="match status" value="1"/>
</dbReference>
<dbReference type="InterPro" id="IPR013565">
    <property type="entry name" value="Fas1/AflB-like_central"/>
</dbReference>
<evidence type="ECO:0000256" key="3">
    <source>
        <dbReference type="ARBA" id="ARBA00010009"/>
    </source>
</evidence>
<dbReference type="Pfam" id="PF22235">
    <property type="entry name" value="FAS1_thioest_ins"/>
    <property type="match status" value="1"/>
</dbReference>
<dbReference type="PANTHER" id="PTHR10982">
    <property type="entry name" value="MALONYL COA-ACYL CARRIER PROTEIN TRANSACYLASE"/>
    <property type="match status" value="1"/>
</dbReference>
<dbReference type="InterPro" id="IPR016452">
    <property type="entry name" value="Fas1/AflB-like"/>
</dbReference>
<evidence type="ECO:0000256" key="6">
    <source>
        <dbReference type="ARBA" id="ARBA00022857"/>
    </source>
</evidence>
<evidence type="ECO:0000256" key="19">
    <source>
        <dbReference type="SAM" id="MobiDB-lite"/>
    </source>
</evidence>
<dbReference type="Pfam" id="PF08354">
    <property type="entry name" value="Fas1-AflB-like_hel"/>
    <property type="match status" value="1"/>
</dbReference>
<evidence type="ECO:0000256" key="5">
    <source>
        <dbReference type="ARBA" id="ARBA00022801"/>
    </source>
</evidence>
<feature type="active site" description="For malonyltransferase activity" evidence="18">
    <location>
        <position position="1821"/>
    </location>
</feature>
<dbReference type="HOGENOM" id="CLU_000114_5_0_1"/>
<keyword evidence="22" id="KW-1185">Reference proteome</keyword>
<evidence type="ECO:0000259" key="20">
    <source>
        <dbReference type="SMART" id="SM00827"/>
    </source>
</evidence>
<keyword evidence="4 17" id="KW-0808">Transferase</keyword>
<evidence type="ECO:0000256" key="14">
    <source>
        <dbReference type="ARBA" id="ARBA00048536"/>
    </source>
</evidence>
<evidence type="ECO:0000256" key="8">
    <source>
        <dbReference type="ARBA" id="ARBA00023027"/>
    </source>
</evidence>
<evidence type="ECO:0000256" key="2">
    <source>
        <dbReference type="ARBA" id="ARBA00005179"/>
    </source>
</evidence>
<keyword evidence="21" id="KW-0012">Acyltransferase</keyword>
<dbReference type="Gene3D" id="1.20.1050.120">
    <property type="match status" value="1"/>
</dbReference>
<dbReference type="GO" id="GO:0006633">
    <property type="term" value="P:fatty acid biosynthetic process"/>
    <property type="evidence" value="ECO:0007669"/>
    <property type="project" value="InterPro"/>
</dbReference>
<dbReference type="SUPFAM" id="SSF52151">
    <property type="entry name" value="FabD/lysophospholipase-like"/>
    <property type="match status" value="2"/>
</dbReference>
<dbReference type="Gene3D" id="3.30.1120.100">
    <property type="match status" value="1"/>
</dbReference>
<gene>
    <name evidence="21" type="ORF">TSTA_096940</name>
</gene>
<dbReference type="STRING" id="441959.B8LZM2"/>
<dbReference type="Pfam" id="PF17951">
    <property type="entry name" value="FAS_meander"/>
    <property type="match status" value="1"/>
</dbReference>
<dbReference type="InterPro" id="IPR039569">
    <property type="entry name" value="FAS1-like_DH_region"/>
</dbReference>
<evidence type="ECO:0000313" key="21">
    <source>
        <dbReference type="EMBL" id="EED22445.1"/>
    </source>
</evidence>
<dbReference type="Pfam" id="PF17828">
    <property type="entry name" value="FAS_N"/>
    <property type="match status" value="1"/>
</dbReference>
<evidence type="ECO:0000256" key="7">
    <source>
        <dbReference type="ARBA" id="ARBA00023002"/>
    </source>
</evidence>
<dbReference type="EMBL" id="EQ962653">
    <property type="protein sequence ID" value="EED22445.1"/>
    <property type="molecule type" value="Genomic_DNA"/>
</dbReference>
<comment type="catalytic activity">
    <reaction evidence="14">
        <text>(9Z)-octadecenoyl-[ACP] + H2O = (9Z)-octadecenoate + holo-[ACP] + H(+)</text>
        <dbReference type="Rhea" id="RHEA:15057"/>
        <dbReference type="Rhea" id="RHEA-COMP:9685"/>
        <dbReference type="Rhea" id="RHEA-COMP:9924"/>
        <dbReference type="ChEBI" id="CHEBI:15377"/>
        <dbReference type="ChEBI" id="CHEBI:15378"/>
        <dbReference type="ChEBI" id="CHEBI:30823"/>
        <dbReference type="ChEBI" id="CHEBI:64479"/>
        <dbReference type="ChEBI" id="CHEBI:78783"/>
        <dbReference type="EC" id="3.1.2.14"/>
    </reaction>
</comment>
<keyword evidence="7 17" id="KW-0560">Oxidoreductase</keyword>
<dbReference type="InterPro" id="IPR041099">
    <property type="entry name" value="FAS1_N"/>
</dbReference>
<feature type="active site" description="For acetyltransferase activity" evidence="18">
    <location>
        <position position="272"/>
    </location>
</feature>
<keyword evidence="5 17" id="KW-0378">Hydrolase</keyword>
<dbReference type="Gene3D" id="6.10.60.10">
    <property type="match status" value="1"/>
</dbReference>
<dbReference type="PRINTS" id="PR01483">
    <property type="entry name" value="FASYNTHASE"/>
</dbReference>
<dbReference type="Gene3D" id="2.40.128.700">
    <property type="match status" value="1"/>
</dbReference>
<comment type="catalytic activity">
    <reaction evidence="16">
        <text>holo-[ACP] + acetyl-CoA = acetyl-[ACP] + CoA</text>
        <dbReference type="Rhea" id="RHEA:41788"/>
        <dbReference type="Rhea" id="RHEA-COMP:9621"/>
        <dbReference type="Rhea" id="RHEA-COMP:9685"/>
        <dbReference type="ChEBI" id="CHEBI:57287"/>
        <dbReference type="ChEBI" id="CHEBI:57288"/>
        <dbReference type="ChEBI" id="CHEBI:64479"/>
        <dbReference type="ChEBI" id="CHEBI:78446"/>
        <dbReference type="EC" id="2.3.1.38"/>
    </reaction>
</comment>
<reference evidence="22" key="1">
    <citation type="journal article" date="2015" name="Genome Announc.">
        <title>Genome sequence of the AIDS-associated pathogen Penicillium marneffei (ATCC18224) and its near taxonomic relative Talaromyces stipitatus (ATCC10500).</title>
        <authorList>
            <person name="Nierman W.C."/>
            <person name="Fedorova-Abrams N.D."/>
            <person name="Andrianopoulos A."/>
        </authorList>
    </citation>
    <scope>NUCLEOTIDE SEQUENCE [LARGE SCALE GENOMIC DNA]</scope>
    <source>
        <strain evidence="22">ATCC 10500 / CBS 375.48 / QM 6759 / NRRL 1006</strain>
    </source>
</reference>
<comment type="pathway">
    <text evidence="2">Secondary metabolite biosynthesis.</text>
</comment>
<dbReference type="GeneID" id="8103537"/>
<dbReference type="Gene3D" id="3.10.129.10">
    <property type="entry name" value="Hotdog Thioesterase"/>
    <property type="match status" value="1"/>
</dbReference>
<dbReference type="SUPFAM" id="SSF51395">
    <property type="entry name" value="FMN-linked oxidoreductases"/>
    <property type="match status" value="1"/>
</dbReference>
<evidence type="ECO:0000256" key="16">
    <source>
        <dbReference type="ARBA" id="ARBA00048835"/>
    </source>
</evidence>
<comment type="subunit">
    <text evidence="11">[Alpha(6)beta(6)] hexamers of two multifunctional subunits (alpha and beta).</text>
</comment>
<protein>
    <submittedName>
        <fullName evidence="21">Malonyl CoA-acyl carrier protein transacylase, putative</fullName>
        <ecNumber evidence="21">2.3.1.38</ecNumber>
    </submittedName>
</protein>
<name>B8LZM2_TALSN</name>
<evidence type="ECO:0000256" key="10">
    <source>
        <dbReference type="ARBA" id="ARBA00023268"/>
    </source>
</evidence>
<accession>B8LZM2</accession>
<dbReference type="Gene3D" id="3.30.70.2430">
    <property type="match status" value="1"/>
</dbReference>
<dbReference type="Gene3D" id="3.20.20.70">
    <property type="entry name" value="Aldolase class I"/>
    <property type="match status" value="1"/>
</dbReference>
<dbReference type="GO" id="GO:0004312">
    <property type="term" value="F:fatty acid synthase activity"/>
    <property type="evidence" value="ECO:0007669"/>
    <property type="project" value="InterPro"/>
</dbReference>